<evidence type="ECO:0000313" key="2">
    <source>
        <dbReference type="EMBL" id="KAK1747714.1"/>
    </source>
</evidence>
<dbReference type="EMBL" id="JATAAI010000002">
    <property type="protein sequence ID" value="KAK1747714.1"/>
    <property type="molecule type" value="Genomic_DNA"/>
</dbReference>
<feature type="compositionally biased region" description="Polar residues" evidence="1">
    <location>
        <begin position="1"/>
        <end position="19"/>
    </location>
</feature>
<evidence type="ECO:0000256" key="1">
    <source>
        <dbReference type="SAM" id="MobiDB-lite"/>
    </source>
</evidence>
<feature type="region of interest" description="Disordered" evidence="1">
    <location>
        <begin position="36"/>
        <end position="60"/>
    </location>
</feature>
<feature type="compositionally biased region" description="Polar residues" evidence="1">
    <location>
        <begin position="44"/>
        <end position="60"/>
    </location>
</feature>
<organism evidence="2 3">
    <name type="scientific">Skeletonema marinoi</name>
    <dbReference type="NCBI Taxonomy" id="267567"/>
    <lineage>
        <taxon>Eukaryota</taxon>
        <taxon>Sar</taxon>
        <taxon>Stramenopiles</taxon>
        <taxon>Ochrophyta</taxon>
        <taxon>Bacillariophyta</taxon>
        <taxon>Coscinodiscophyceae</taxon>
        <taxon>Thalassiosirophycidae</taxon>
        <taxon>Thalassiosirales</taxon>
        <taxon>Skeletonemataceae</taxon>
        <taxon>Skeletonema</taxon>
        <taxon>Skeletonema marinoi-dohrnii complex</taxon>
    </lineage>
</organism>
<gene>
    <name evidence="2" type="ORF">QTG54_001677</name>
</gene>
<accession>A0AAD8YJG3</accession>
<protein>
    <submittedName>
        <fullName evidence="2">Uncharacterized protein</fullName>
    </submittedName>
</protein>
<evidence type="ECO:0000313" key="3">
    <source>
        <dbReference type="Proteomes" id="UP001224775"/>
    </source>
</evidence>
<dbReference type="Proteomes" id="UP001224775">
    <property type="component" value="Unassembled WGS sequence"/>
</dbReference>
<comment type="caution">
    <text evidence="2">The sequence shown here is derived from an EMBL/GenBank/DDBJ whole genome shotgun (WGS) entry which is preliminary data.</text>
</comment>
<reference evidence="2" key="1">
    <citation type="submission" date="2023-06" db="EMBL/GenBank/DDBJ databases">
        <title>Survivors Of The Sea: Transcriptome response of Skeletonema marinoi to long-term dormancy.</title>
        <authorList>
            <person name="Pinder M.I.M."/>
            <person name="Kourtchenko O."/>
            <person name="Robertson E.K."/>
            <person name="Larsson T."/>
            <person name="Maumus F."/>
            <person name="Osuna-Cruz C.M."/>
            <person name="Vancaester E."/>
            <person name="Stenow R."/>
            <person name="Vandepoele K."/>
            <person name="Ploug H."/>
            <person name="Bruchert V."/>
            <person name="Godhe A."/>
            <person name="Topel M."/>
        </authorList>
    </citation>
    <scope>NUCLEOTIDE SEQUENCE</scope>
    <source>
        <strain evidence="2">R05AC</strain>
    </source>
</reference>
<keyword evidence="3" id="KW-1185">Reference proteome</keyword>
<dbReference type="AlphaFoldDB" id="A0AAD8YJG3"/>
<proteinExistence type="predicted"/>
<sequence length="245" mass="26924">MQPSNAVSFAVDTSSSDTEGNVEIHSSHVGETLSFDQKLRPRPSSATGQQLALSNGESYPTPLTQSATALRLRTYNAFPASDEALTSHYSADLELSFNLWMCADGIDVLASSYARVVVDPVILSSSEKDISGPLAARIVSAWMSGHGDDVYADKIIRAVAERSAQDSILGMTKDHSMSDRKLLVDKIKVLNDMLLGYLRKPSTRPLFQQALVKSAAHFLGMLRMSTRRMIFTRKKTSTMQRKRHG</sequence>
<feature type="region of interest" description="Disordered" evidence="1">
    <location>
        <begin position="1"/>
        <end position="21"/>
    </location>
</feature>
<name>A0AAD8YJG3_9STRA</name>